<dbReference type="InterPro" id="IPR004875">
    <property type="entry name" value="DDE_SF_endonuclease_dom"/>
</dbReference>
<dbReference type="Pfam" id="PF03184">
    <property type="entry name" value="DDE_1"/>
    <property type="match status" value="1"/>
</dbReference>
<evidence type="ECO:0000259" key="2">
    <source>
        <dbReference type="Pfam" id="PF03184"/>
    </source>
</evidence>
<evidence type="ECO:0000313" key="4">
    <source>
        <dbReference type="Proteomes" id="UP001159363"/>
    </source>
</evidence>
<feature type="region of interest" description="Disordered" evidence="1">
    <location>
        <begin position="311"/>
        <end position="330"/>
    </location>
</feature>
<feature type="domain" description="DDE-1" evidence="2">
    <location>
        <begin position="197"/>
        <end position="284"/>
    </location>
</feature>
<protein>
    <recommendedName>
        <fullName evidence="2">DDE-1 domain-containing protein</fullName>
    </recommendedName>
</protein>
<evidence type="ECO:0000256" key="1">
    <source>
        <dbReference type="SAM" id="MobiDB-lite"/>
    </source>
</evidence>
<accession>A0ABQ9H291</accession>
<organism evidence="3 4">
    <name type="scientific">Dryococelus australis</name>
    <dbReference type="NCBI Taxonomy" id="614101"/>
    <lineage>
        <taxon>Eukaryota</taxon>
        <taxon>Metazoa</taxon>
        <taxon>Ecdysozoa</taxon>
        <taxon>Arthropoda</taxon>
        <taxon>Hexapoda</taxon>
        <taxon>Insecta</taxon>
        <taxon>Pterygota</taxon>
        <taxon>Neoptera</taxon>
        <taxon>Polyneoptera</taxon>
        <taxon>Phasmatodea</taxon>
        <taxon>Verophasmatodea</taxon>
        <taxon>Anareolatae</taxon>
        <taxon>Phasmatidae</taxon>
        <taxon>Eurycanthinae</taxon>
        <taxon>Dryococelus</taxon>
    </lineage>
</organism>
<sequence length="330" mass="37888">MEKSVPDGDGCKKSYRNYSASDMIEAARLVQPENFCLCKAAKNKHSMEFFKKISVGKSRSVQVYCYLFEKKKKMGMPFALDAELEQNIFNYILQKRLDVTIFSTQKRIQHKPEDHMWNVDETWIMYVVKPGRESGDRNRKEVNLQKKLWRTRRKYDMCRLHTYSLECGFQESLSAGHLNPSVRKRQDNKGTFYNLVQIFLESTTGSPRPILLLIDSHGSHITPEVIELARSNYVHMLTFPSLTTHILQPLYAGVYKALKCYFQYAICEKHSTLCNNLGEPVNSVTAAVHQTPSFCQQIQSTPADAILKVTTPGPRSAKITQDPQSTDQPY</sequence>
<reference evidence="3 4" key="1">
    <citation type="submission" date="2023-02" db="EMBL/GenBank/DDBJ databases">
        <title>LHISI_Scaffold_Assembly.</title>
        <authorList>
            <person name="Stuart O.P."/>
            <person name="Cleave R."/>
            <person name="Magrath M.J.L."/>
            <person name="Mikheyev A.S."/>
        </authorList>
    </citation>
    <scope>NUCLEOTIDE SEQUENCE [LARGE SCALE GENOMIC DNA]</scope>
    <source>
        <strain evidence="3">Daus_M_001</strain>
        <tissue evidence="3">Leg muscle</tissue>
    </source>
</reference>
<dbReference type="Proteomes" id="UP001159363">
    <property type="component" value="Chromosome 6"/>
</dbReference>
<keyword evidence="4" id="KW-1185">Reference proteome</keyword>
<evidence type="ECO:0000313" key="3">
    <source>
        <dbReference type="EMBL" id="KAJ8878404.1"/>
    </source>
</evidence>
<gene>
    <name evidence="3" type="ORF">PR048_018982</name>
</gene>
<proteinExistence type="predicted"/>
<comment type="caution">
    <text evidence="3">The sequence shown here is derived from an EMBL/GenBank/DDBJ whole genome shotgun (WGS) entry which is preliminary data.</text>
</comment>
<feature type="compositionally biased region" description="Polar residues" evidence="1">
    <location>
        <begin position="318"/>
        <end position="330"/>
    </location>
</feature>
<name>A0ABQ9H291_9NEOP</name>
<dbReference type="EMBL" id="JARBHB010000007">
    <property type="protein sequence ID" value="KAJ8878404.1"/>
    <property type="molecule type" value="Genomic_DNA"/>
</dbReference>